<organism evidence="2">
    <name type="scientific">marine metagenome</name>
    <dbReference type="NCBI Taxonomy" id="408172"/>
    <lineage>
        <taxon>unclassified sequences</taxon>
        <taxon>metagenomes</taxon>
        <taxon>ecological metagenomes</taxon>
    </lineage>
</organism>
<dbReference type="PROSITE" id="PS50125">
    <property type="entry name" value="GUANYLATE_CYCLASE_2"/>
    <property type="match status" value="1"/>
</dbReference>
<dbReference type="Gene3D" id="3.30.70.1230">
    <property type="entry name" value="Nucleotide cyclase"/>
    <property type="match status" value="1"/>
</dbReference>
<protein>
    <recommendedName>
        <fullName evidence="1">Guanylate cyclase domain-containing protein</fullName>
    </recommendedName>
</protein>
<proteinExistence type="predicted"/>
<feature type="non-terminal residue" evidence="2">
    <location>
        <position position="207"/>
    </location>
</feature>
<evidence type="ECO:0000259" key="1">
    <source>
        <dbReference type="PROSITE" id="PS50125"/>
    </source>
</evidence>
<dbReference type="EMBL" id="UINC01205741">
    <property type="protein sequence ID" value="SVE27053.1"/>
    <property type="molecule type" value="Genomic_DNA"/>
</dbReference>
<feature type="domain" description="Guanylate cyclase" evidence="1">
    <location>
        <begin position="11"/>
        <end position="118"/>
    </location>
</feature>
<dbReference type="CDD" id="cd07302">
    <property type="entry name" value="CHD"/>
    <property type="match status" value="1"/>
</dbReference>
<dbReference type="PANTHER" id="PTHR43081:SF19">
    <property type="entry name" value="PH-SENSITIVE ADENYLATE CYCLASE RV1264"/>
    <property type="match status" value="1"/>
</dbReference>
<dbReference type="AlphaFoldDB" id="A0A383C4Q9"/>
<accession>A0A383C4Q9</accession>
<dbReference type="InterPro" id="IPR050697">
    <property type="entry name" value="Adenylyl/Guanylyl_Cyclase_3/4"/>
</dbReference>
<dbReference type="InterPro" id="IPR001054">
    <property type="entry name" value="A/G_cyclase"/>
</dbReference>
<reference evidence="2" key="1">
    <citation type="submission" date="2018-05" db="EMBL/GenBank/DDBJ databases">
        <authorList>
            <person name="Lanie J.A."/>
            <person name="Ng W.-L."/>
            <person name="Kazmierczak K.M."/>
            <person name="Andrzejewski T.M."/>
            <person name="Davidsen T.M."/>
            <person name="Wayne K.J."/>
            <person name="Tettelin H."/>
            <person name="Glass J.I."/>
            <person name="Rusch D."/>
            <person name="Podicherti R."/>
            <person name="Tsui H.-C.T."/>
            <person name="Winkler M.E."/>
        </authorList>
    </citation>
    <scope>NUCLEOTIDE SEQUENCE</scope>
</reference>
<dbReference type="PANTHER" id="PTHR43081">
    <property type="entry name" value="ADENYLATE CYCLASE, TERMINAL-DIFFERENTIATION SPECIFIC-RELATED"/>
    <property type="match status" value="1"/>
</dbReference>
<dbReference type="InterPro" id="IPR029787">
    <property type="entry name" value="Nucleotide_cyclase"/>
</dbReference>
<sequence length="207" mass="22638">MPSDIKRKLAAIMFTDIAGYTALSSKDENRALELLDKQEQILTPIIEEFNGTLHNRIGDGLLFTFQTVTDAIKCGIKIQKGTKDVEDLNLRIGIHEGEITLKNGDVLGDDVNVASRIDPFAAEGGIVISGKVQQNISSLPEFKTKFMSQPSLKGVRQDVKIFCIVSHGLPETDITKVTAKLEKDVKKLGVNQKSIMTTVGVLGILIF</sequence>
<dbReference type="GO" id="GO:0035556">
    <property type="term" value="P:intracellular signal transduction"/>
    <property type="evidence" value="ECO:0007669"/>
    <property type="project" value="InterPro"/>
</dbReference>
<name>A0A383C4Q9_9ZZZZ</name>
<evidence type="ECO:0000313" key="2">
    <source>
        <dbReference type="EMBL" id="SVE27053.1"/>
    </source>
</evidence>
<dbReference type="SUPFAM" id="SSF55073">
    <property type="entry name" value="Nucleotide cyclase"/>
    <property type="match status" value="1"/>
</dbReference>
<gene>
    <name evidence="2" type="ORF">METZ01_LOCUS479907</name>
</gene>
<dbReference type="GO" id="GO:0006171">
    <property type="term" value="P:cAMP biosynthetic process"/>
    <property type="evidence" value="ECO:0007669"/>
    <property type="project" value="TreeGrafter"/>
</dbReference>
<dbReference type="Pfam" id="PF00211">
    <property type="entry name" value="Guanylate_cyc"/>
    <property type="match status" value="1"/>
</dbReference>